<evidence type="ECO:0000256" key="4">
    <source>
        <dbReference type="ARBA" id="ARBA00004496"/>
    </source>
</evidence>
<feature type="domain" description="RNase H type-2" evidence="11">
    <location>
        <begin position="10"/>
        <end position="79"/>
    </location>
</feature>
<reference evidence="12" key="1">
    <citation type="journal article" date="2013" name="Environ. Microbiol.">
        <title>Microbiota from the distal guts of lean and obese adolescents exhibit partial functional redundancy besides clear differences in community structure.</title>
        <authorList>
            <person name="Ferrer M."/>
            <person name="Ruiz A."/>
            <person name="Lanza F."/>
            <person name="Haange S.B."/>
            <person name="Oberbach A."/>
            <person name="Till H."/>
            <person name="Bargiela R."/>
            <person name="Campoy C."/>
            <person name="Segura M.T."/>
            <person name="Richter M."/>
            <person name="von Bergen M."/>
            <person name="Seifert J."/>
            <person name="Suarez A."/>
        </authorList>
    </citation>
    <scope>NUCLEOTIDE SEQUENCE</scope>
</reference>
<dbReference type="Gene3D" id="3.30.420.10">
    <property type="entry name" value="Ribonuclease H-like superfamily/Ribonuclease H"/>
    <property type="match status" value="1"/>
</dbReference>
<comment type="cofactor">
    <cofactor evidence="3">
        <name>Mg(2+)</name>
        <dbReference type="ChEBI" id="CHEBI:18420"/>
    </cofactor>
</comment>
<evidence type="ECO:0000256" key="8">
    <source>
        <dbReference type="ARBA" id="ARBA00022723"/>
    </source>
</evidence>
<dbReference type="InterPro" id="IPR024567">
    <property type="entry name" value="RNase_HII/HIII_dom"/>
</dbReference>
<dbReference type="GO" id="GO:0005737">
    <property type="term" value="C:cytoplasm"/>
    <property type="evidence" value="ECO:0007669"/>
    <property type="project" value="UniProtKB-SubCell"/>
</dbReference>
<comment type="caution">
    <text evidence="12">The sequence shown here is derived from an EMBL/GenBank/DDBJ whole genome shotgun (WGS) entry which is preliminary data.</text>
</comment>
<dbReference type="GO" id="GO:0004523">
    <property type="term" value="F:RNA-DNA hybrid ribonuclease activity"/>
    <property type="evidence" value="ECO:0007669"/>
    <property type="project" value="UniProtKB-EC"/>
</dbReference>
<dbReference type="PANTHER" id="PTHR10954">
    <property type="entry name" value="RIBONUCLEASE H2 SUBUNIT A"/>
    <property type="match status" value="1"/>
</dbReference>
<comment type="catalytic activity">
    <reaction evidence="1">
        <text>Endonucleolytic cleavage to 5'-phosphomonoester.</text>
        <dbReference type="EC" id="3.1.26.4"/>
    </reaction>
</comment>
<dbReference type="InterPro" id="IPR001352">
    <property type="entry name" value="RNase_HII/HIII"/>
</dbReference>
<evidence type="ECO:0000256" key="6">
    <source>
        <dbReference type="ARBA" id="ARBA00022490"/>
    </source>
</evidence>
<evidence type="ECO:0000256" key="1">
    <source>
        <dbReference type="ARBA" id="ARBA00000077"/>
    </source>
</evidence>
<dbReference type="GO" id="GO:0043137">
    <property type="term" value="P:DNA replication, removal of RNA primer"/>
    <property type="evidence" value="ECO:0007669"/>
    <property type="project" value="TreeGrafter"/>
</dbReference>
<dbReference type="AlphaFoldDB" id="K1SIK7"/>
<proteinExistence type="predicted"/>
<sequence>MLESHYYKDMVEAGCDEAGRGCLAGSVYAAAVILPPGYQNAELNDSKKLTDKKRKALREQIERDAVAWAVGIVTPEEIE</sequence>
<keyword evidence="10 12" id="KW-0378">Hydrolase</keyword>
<dbReference type="EMBL" id="AJWY01008692">
    <property type="protein sequence ID" value="EKC60502.1"/>
    <property type="molecule type" value="Genomic_DNA"/>
</dbReference>
<evidence type="ECO:0000256" key="3">
    <source>
        <dbReference type="ARBA" id="ARBA00001946"/>
    </source>
</evidence>
<keyword evidence="9" id="KW-0255">Endonuclease</keyword>
<name>K1SIK7_9ZZZZ</name>
<evidence type="ECO:0000313" key="12">
    <source>
        <dbReference type="EMBL" id="EKC60502.1"/>
    </source>
</evidence>
<dbReference type="GO" id="GO:0003723">
    <property type="term" value="F:RNA binding"/>
    <property type="evidence" value="ECO:0007669"/>
    <property type="project" value="InterPro"/>
</dbReference>
<evidence type="ECO:0000256" key="7">
    <source>
        <dbReference type="ARBA" id="ARBA00022722"/>
    </source>
</evidence>
<gene>
    <name evidence="12" type="ORF">LEA_12832</name>
</gene>
<dbReference type="Pfam" id="PF01351">
    <property type="entry name" value="RNase_HII"/>
    <property type="match status" value="1"/>
</dbReference>
<evidence type="ECO:0000256" key="5">
    <source>
        <dbReference type="ARBA" id="ARBA00012180"/>
    </source>
</evidence>
<dbReference type="SUPFAM" id="SSF53098">
    <property type="entry name" value="Ribonuclease H-like"/>
    <property type="match status" value="1"/>
</dbReference>
<evidence type="ECO:0000256" key="10">
    <source>
        <dbReference type="ARBA" id="ARBA00022801"/>
    </source>
</evidence>
<accession>K1SIK7</accession>
<keyword evidence="8" id="KW-0479">Metal-binding</keyword>
<dbReference type="GO" id="GO:0032299">
    <property type="term" value="C:ribonuclease H2 complex"/>
    <property type="evidence" value="ECO:0007669"/>
    <property type="project" value="TreeGrafter"/>
</dbReference>
<dbReference type="InterPro" id="IPR012337">
    <property type="entry name" value="RNaseH-like_sf"/>
</dbReference>
<comment type="cofactor">
    <cofactor evidence="2">
        <name>Mn(2+)</name>
        <dbReference type="ChEBI" id="CHEBI:29035"/>
    </cofactor>
</comment>
<dbReference type="PANTHER" id="PTHR10954:SF18">
    <property type="entry name" value="RIBONUCLEASE HII"/>
    <property type="match status" value="1"/>
</dbReference>
<organism evidence="12">
    <name type="scientific">human gut metagenome</name>
    <dbReference type="NCBI Taxonomy" id="408170"/>
    <lineage>
        <taxon>unclassified sequences</taxon>
        <taxon>metagenomes</taxon>
        <taxon>organismal metagenomes</taxon>
    </lineage>
</organism>
<evidence type="ECO:0000259" key="11">
    <source>
        <dbReference type="PROSITE" id="PS51975"/>
    </source>
</evidence>
<dbReference type="EC" id="3.1.26.4" evidence="5"/>
<comment type="subcellular location">
    <subcellularLocation>
        <location evidence="4">Cytoplasm</location>
    </subcellularLocation>
</comment>
<dbReference type="GO" id="GO:0006298">
    <property type="term" value="P:mismatch repair"/>
    <property type="evidence" value="ECO:0007669"/>
    <property type="project" value="TreeGrafter"/>
</dbReference>
<evidence type="ECO:0000256" key="9">
    <source>
        <dbReference type="ARBA" id="ARBA00022759"/>
    </source>
</evidence>
<keyword evidence="7" id="KW-0540">Nuclease</keyword>
<dbReference type="InterPro" id="IPR036397">
    <property type="entry name" value="RNaseH_sf"/>
</dbReference>
<dbReference type="PROSITE" id="PS51975">
    <property type="entry name" value="RNASE_H_2"/>
    <property type="match status" value="1"/>
</dbReference>
<keyword evidence="6" id="KW-0963">Cytoplasm</keyword>
<dbReference type="GO" id="GO:0046872">
    <property type="term" value="F:metal ion binding"/>
    <property type="evidence" value="ECO:0007669"/>
    <property type="project" value="UniProtKB-KW"/>
</dbReference>
<protein>
    <recommendedName>
        <fullName evidence="5">ribonuclease H</fullName>
        <ecNumber evidence="5">3.1.26.4</ecNumber>
    </recommendedName>
</protein>
<evidence type="ECO:0000256" key="2">
    <source>
        <dbReference type="ARBA" id="ARBA00001936"/>
    </source>
</evidence>